<sequence length="360" mass="41065">MPQKRREIIVSVLPPRTSAQDQLLLVTHHSKSAMQAAITKFQDTTLTRLTTNKNLLITFPFNNKCPGPDVCPYNNNGMHEHRDKDACPFDTNGEQQHQEGTTLPCPLSLRAHFWVWRRDTFLSERCQHILWEGYHLLLQRCPEIFKTTTSSINQQNNRSSYNLKPLLLGYWRPSARESFFTSDTLQGGDATRQRYIMRFMAAIDYVLLPLKRKVKEMDLGAHNVCTKICNFATVNDYKTLRPSAITAGVEQVQTKYECEFNAKPLRLGLMGTTLQVSKGFAERRHIDFHDWNERGAVSYSFSIDPSGWGGGGQDLANWQWTFQTLATGSSFSLDSCWHSLVATCSMVCTVNPRMWQQASA</sequence>
<proteinExistence type="predicted"/>
<comment type="caution">
    <text evidence="1">The sequence shown here is derived from an EMBL/GenBank/DDBJ whole genome shotgun (WGS) entry which is preliminary data.</text>
</comment>
<dbReference type="RefSeq" id="XP_014176197.1">
    <property type="nucleotide sequence ID" value="XM_014320722.1"/>
</dbReference>
<dbReference type="Proteomes" id="UP000002748">
    <property type="component" value="Unassembled WGS sequence"/>
</dbReference>
<protein>
    <submittedName>
        <fullName evidence="1">Uncharacterized protein</fullName>
    </submittedName>
</protein>
<dbReference type="GeneID" id="25990084"/>
<dbReference type="KEGG" id="tasa:A1Q1_06572"/>
<dbReference type="HOGENOM" id="CLU_794977_0_0_1"/>
<gene>
    <name evidence="1" type="ORF">A1Q1_06572</name>
</gene>
<reference evidence="1 2" key="1">
    <citation type="journal article" date="2012" name="Eukaryot. Cell">
        <title>Draft genome sequence of CBS 2479, the standard type strain of Trichosporon asahii.</title>
        <authorList>
            <person name="Yang R.Y."/>
            <person name="Li H.T."/>
            <person name="Zhu H."/>
            <person name="Zhou G.P."/>
            <person name="Wang M."/>
            <person name="Wang L."/>
        </authorList>
    </citation>
    <scope>NUCLEOTIDE SEQUENCE [LARGE SCALE GENOMIC DNA]</scope>
    <source>
        <strain evidence="2">ATCC 90039 / CBS 2479 / JCM 2466 / KCTC 7840 / NCYC 2677 / UAMH 7654</strain>
    </source>
</reference>
<name>J4U558_TRIAS</name>
<accession>J4U558</accession>
<evidence type="ECO:0000313" key="1">
    <source>
        <dbReference type="EMBL" id="EJT45040.1"/>
    </source>
</evidence>
<dbReference type="EMBL" id="ALBS01000339">
    <property type="protein sequence ID" value="EJT45040.1"/>
    <property type="molecule type" value="Genomic_DNA"/>
</dbReference>
<dbReference type="AlphaFoldDB" id="J4U558"/>
<dbReference type="VEuPathDB" id="FungiDB:A1Q1_06572"/>
<organism evidence="1 2">
    <name type="scientific">Trichosporon asahii var. asahii (strain ATCC 90039 / CBS 2479 / JCM 2466 / KCTC 7840 / NBRC 103889/ NCYC 2677 / UAMH 7654)</name>
    <name type="common">Yeast</name>
    <dbReference type="NCBI Taxonomy" id="1186058"/>
    <lineage>
        <taxon>Eukaryota</taxon>
        <taxon>Fungi</taxon>
        <taxon>Dikarya</taxon>
        <taxon>Basidiomycota</taxon>
        <taxon>Agaricomycotina</taxon>
        <taxon>Tremellomycetes</taxon>
        <taxon>Trichosporonales</taxon>
        <taxon>Trichosporonaceae</taxon>
        <taxon>Trichosporon</taxon>
    </lineage>
</organism>
<evidence type="ECO:0000313" key="2">
    <source>
        <dbReference type="Proteomes" id="UP000002748"/>
    </source>
</evidence>